<dbReference type="Proteomes" id="UP001152320">
    <property type="component" value="Chromosome 20"/>
</dbReference>
<dbReference type="SUPFAM" id="SSF56349">
    <property type="entry name" value="DNA breaking-rejoining enzymes"/>
    <property type="match status" value="1"/>
</dbReference>
<feature type="region of interest" description="Disordered" evidence="3">
    <location>
        <begin position="939"/>
        <end position="989"/>
    </location>
</feature>
<feature type="compositionally biased region" description="Polar residues" evidence="3">
    <location>
        <begin position="1924"/>
        <end position="1934"/>
    </location>
</feature>
<feature type="compositionally biased region" description="Basic and acidic residues" evidence="3">
    <location>
        <begin position="1080"/>
        <end position="1097"/>
    </location>
</feature>
<dbReference type="InterPro" id="IPR011010">
    <property type="entry name" value="DNA_brk_join_enz"/>
</dbReference>
<feature type="compositionally biased region" description="Basic and acidic residues" evidence="3">
    <location>
        <begin position="2006"/>
        <end position="2017"/>
    </location>
</feature>
<feature type="region of interest" description="Disordered" evidence="3">
    <location>
        <begin position="2173"/>
        <end position="2201"/>
    </location>
</feature>
<dbReference type="OrthoDB" id="205782at2759"/>
<feature type="region of interest" description="Disordered" evidence="3">
    <location>
        <begin position="374"/>
        <end position="570"/>
    </location>
</feature>
<dbReference type="InterPro" id="IPR038765">
    <property type="entry name" value="Papain-like_cys_pep_sf"/>
</dbReference>
<feature type="compositionally biased region" description="Basic and acidic residues" evidence="3">
    <location>
        <begin position="237"/>
        <end position="247"/>
    </location>
</feature>
<feature type="region of interest" description="Disordered" evidence="3">
    <location>
        <begin position="1868"/>
        <end position="1888"/>
    </location>
</feature>
<keyword evidence="6" id="KW-1185">Reference proteome</keyword>
<evidence type="ECO:0000256" key="2">
    <source>
        <dbReference type="ARBA" id="ARBA00023172"/>
    </source>
</evidence>
<accession>A0A9Q1BF94</accession>
<feature type="compositionally biased region" description="Basic and acidic residues" evidence="3">
    <location>
        <begin position="1903"/>
        <end position="1923"/>
    </location>
</feature>
<feature type="compositionally biased region" description="Low complexity" evidence="3">
    <location>
        <begin position="817"/>
        <end position="854"/>
    </location>
</feature>
<feature type="compositionally biased region" description="Low complexity" evidence="3">
    <location>
        <begin position="2337"/>
        <end position="2347"/>
    </location>
</feature>
<dbReference type="SUPFAM" id="SSF47823">
    <property type="entry name" value="lambda integrase-like, N-terminal domain"/>
    <property type="match status" value="1"/>
</dbReference>
<dbReference type="PANTHER" id="PTHR35617:SF3">
    <property type="entry name" value="CORE-BINDING (CB) DOMAIN-CONTAINING PROTEIN"/>
    <property type="match status" value="1"/>
</dbReference>
<evidence type="ECO:0000313" key="6">
    <source>
        <dbReference type="Proteomes" id="UP001152320"/>
    </source>
</evidence>
<evidence type="ECO:0000259" key="4">
    <source>
        <dbReference type="Pfam" id="PF00443"/>
    </source>
</evidence>
<feature type="region of interest" description="Disordered" evidence="3">
    <location>
        <begin position="1214"/>
        <end position="1242"/>
    </location>
</feature>
<feature type="compositionally biased region" description="Polar residues" evidence="3">
    <location>
        <begin position="483"/>
        <end position="502"/>
    </location>
</feature>
<feature type="region of interest" description="Disordered" evidence="3">
    <location>
        <begin position="237"/>
        <end position="257"/>
    </location>
</feature>
<dbReference type="Gene3D" id="1.10.150.130">
    <property type="match status" value="1"/>
</dbReference>
<dbReference type="InterPro" id="IPR013762">
    <property type="entry name" value="Integrase-like_cat_sf"/>
</dbReference>
<comment type="caution">
    <text evidence="5">The sequence shown here is derived from an EMBL/GenBank/DDBJ whole genome shotgun (WGS) entry which is preliminary data.</text>
</comment>
<feature type="region of interest" description="Disordered" evidence="3">
    <location>
        <begin position="1055"/>
        <end position="1108"/>
    </location>
</feature>
<dbReference type="Gene3D" id="1.10.443.10">
    <property type="entry name" value="Intergrase catalytic core"/>
    <property type="match status" value="1"/>
</dbReference>
<dbReference type="PANTHER" id="PTHR35617">
    <property type="entry name" value="PHAGE_INTEGRASE DOMAIN-CONTAINING PROTEIN"/>
    <property type="match status" value="1"/>
</dbReference>
<evidence type="ECO:0000256" key="1">
    <source>
        <dbReference type="ARBA" id="ARBA00023125"/>
    </source>
</evidence>
<feature type="compositionally biased region" description="Polar residues" evidence="3">
    <location>
        <begin position="2018"/>
        <end position="2036"/>
    </location>
</feature>
<protein>
    <submittedName>
        <fullName evidence="5">Inactive ubiquitin carboxyl-terminal hydrolase 54</fullName>
    </submittedName>
</protein>
<feature type="compositionally biased region" description="Polar residues" evidence="3">
    <location>
        <begin position="381"/>
        <end position="391"/>
    </location>
</feature>
<reference evidence="5" key="1">
    <citation type="submission" date="2021-10" db="EMBL/GenBank/DDBJ databases">
        <title>Tropical sea cucumber genome reveals ecological adaptation and Cuvierian tubules defense mechanism.</title>
        <authorList>
            <person name="Chen T."/>
        </authorList>
    </citation>
    <scope>NUCLEOTIDE SEQUENCE</scope>
    <source>
        <strain evidence="5">Nanhai2018</strain>
        <tissue evidence="5">Muscle</tissue>
    </source>
</reference>
<feature type="compositionally biased region" description="Polar residues" evidence="3">
    <location>
        <begin position="2176"/>
        <end position="2189"/>
    </location>
</feature>
<feature type="compositionally biased region" description="Basic and acidic residues" evidence="3">
    <location>
        <begin position="428"/>
        <end position="437"/>
    </location>
</feature>
<feature type="compositionally biased region" description="Polar residues" evidence="3">
    <location>
        <begin position="509"/>
        <end position="527"/>
    </location>
</feature>
<organism evidence="5 6">
    <name type="scientific">Holothuria leucospilota</name>
    <name type="common">Black long sea cucumber</name>
    <name type="synonym">Mertensiothuria leucospilota</name>
    <dbReference type="NCBI Taxonomy" id="206669"/>
    <lineage>
        <taxon>Eukaryota</taxon>
        <taxon>Metazoa</taxon>
        <taxon>Echinodermata</taxon>
        <taxon>Eleutherozoa</taxon>
        <taxon>Echinozoa</taxon>
        <taxon>Holothuroidea</taxon>
        <taxon>Aspidochirotacea</taxon>
        <taxon>Aspidochirotida</taxon>
        <taxon>Holothuriidae</taxon>
        <taxon>Holothuria</taxon>
    </lineage>
</organism>
<dbReference type="InterPro" id="IPR010998">
    <property type="entry name" value="Integrase_recombinase_N"/>
</dbReference>
<feature type="region of interest" description="Disordered" evidence="3">
    <location>
        <begin position="273"/>
        <end position="297"/>
    </location>
</feature>
<dbReference type="InterPro" id="IPR001394">
    <property type="entry name" value="Peptidase_C19_UCH"/>
</dbReference>
<feature type="domain" description="Peptidase C19 ubiquitin carboxyl-terminal hydrolase" evidence="4">
    <location>
        <begin position="48"/>
        <end position="284"/>
    </location>
</feature>
<feature type="compositionally biased region" description="Basic residues" evidence="3">
    <location>
        <begin position="438"/>
        <end position="456"/>
    </location>
</feature>
<feature type="region of interest" description="Disordered" evidence="3">
    <location>
        <begin position="2055"/>
        <end position="2092"/>
    </location>
</feature>
<evidence type="ECO:0000313" key="5">
    <source>
        <dbReference type="EMBL" id="KAJ8022502.1"/>
    </source>
</evidence>
<gene>
    <name evidence="5" type="ORF">HOLleu_37413</name>
</gene>
<name>A0A9Q1BF94_HOLLE</name>
<dbReference type="EMBL" id="JAIZAY010000020">
    <property type="protein sequence ID" value="KAJ8022502.1"/>
    <property type="molecule type" value="Genomic_DNA"/>
</dbReference>
<dbReference type="GO" id="GO:0003677">
    <property type="term" value="F:DNA binding"/>
    <property type="evidence" value="ECO:0007669"/>
    <property type="project" value="UniProtKB-KW"/>
</dbReference>
<feature type="compositionally biased region" description="Polar residues" evidence="3">
    <location>
        <begin position="596"/>
        <end position="610"/>
    </location>
</feature>
<evidence type="ECO:0000256" key="3">
    <source>
        <dbReference type="SAM" id="MobiDB-lite"/>
    </source>
</evidence>
<feature type="compositionally biased region" description="Basic residues" evidence="3">
    <location>
        <begin position="470"/>
        <end position="479"/>
    </location>
</feature>
<dbReference type="GO" id="GO:0016579">
    <property type="term" value="P:protein deubiquitination"/>
    <property type="evidence" value="ECO:0007669"/>
    <property type="project" value="InterPro"/>
</dbReference>
<feature type="region of interest" description="Disordered" evidence="3">
    <location>
        <begin position="592"/>
        <end position="617"/>
    </location>
</feature>
<dbReference type="GO" id="GO:0004843">
    <property type="term" value="F:cysteine-type deubiquitinase activity"/>
    <property type="evidence" value="ECO:0007669"/>
    <property type="project" value="InterPro"/>
</dbReference>
<feature type="compositionally biased region" description="Polar residues" evidence="3">
    <location>
        <begin position="2129"/>
        <end position="2143"/>
    </location>
</feature>
<feature type="region of interest" description="Disordered" evidence="3">
    <location>
        <begin position="2329"/>
        <end position="2356"/>
    </location>
</feature>
<dbReference type="CDD" id="cd02257">
    <property type="entry name" value="Peptidase_C19"/>
    <property type="match status" value="1"/>
</dbReference>
<dbReference type="GO" id="GO:0006310">
    <property type="term" value="P:DNA recombination"/>
    <property type="evidence" value="ECO:0007669"/>
    <property type="project" value="UniProtKB-KW"/>
</dbReference>
<feature type="compositionally biased region" description="Basic and acidic residues" evidence="3">
    <location>
        <begin position="2190"/>
        <end position="2200"/>
    </location>
</feature>
<keyword evidence="1" id="KW-0238">DNA-binding</keyword>
<proteinExistence type="predicted"/>
<dbReference type="SUPFAM" id="SSF54001">
    <property type="entry name" value="Cysteine proteinases"/>
    <property type="match status" value="2"/>
</dbReference>
<keyword evidence="5" id="KW-0378">Hydrolase</keyword>
<dbReference type="Gene3D" id="3.90.70.10">
    <property type="entry name" value="Cysteine proteinases"/>
    <property type="match status" value="2"/>
</dbReference>
<feature type="region of interest" description="Disordered" evidence="3">
    <location>
        <begin position="1902"/>
        <end position="2037"/>
    </location>
</feature>
<keyword evidence="2" id="KW-0233">DNA recombination</keyword>
<dbReference type="Pfam" id="PF00443">
    <property type="entry name" value="UCH"/>
    <property type="match status" value="1"/>
</dbReference>
<feature type="region of interest" description="Disordered" evidence="3">
    <location>
        <begin position="806"/>
        <end position="920"/>
    </location>
</feature>
<dbReference type="GO" id="GO:0015074">
    <property type="term" value="P:DNA integration"/>
    <property type="evidence" value="ECO:0007669"/>
    <property type="project" value="InterPro"/>
</dbReference>
<feature type="region of interest" description="Disordered" evidence="3">
    <location>
        <begin position="2129"/>
        <end position="2157"/>
    </location>
</feature>
<feature type="compositionally biased region" description="Low complexity" evidence="3">
    <location>
        <begin position="458"/>
        <end position="469"/>
    </location>
</feature>
<feature type="compositionally biased region" description="Basic and acidic residues" evidence="3">
    <location>
        <begin position="2055"/>
        <end position="2067"/>
    </location>
</feature>
<feature type="compositionally biased region" description="Basic and acidic residues" evidence="3">
    <location>
        <begin position="955"/>
        <end position="976"/>
    </location>
</feature>
<feature type="compositionally biased region" description="Polar residues" evidence="3">
    <location>
        <begin position="1944"/>
        <end position="1979"/>
    </location>
</feature>
<sequence length="2461" mass="271653">MANDNFIPYRFIPTFNTLSRLGKTMKRQKGGEEDVPEMSLTSLQYSRGLTNPTGENNCFVNSAVQALWHMDVFRKNFKRVDGHACMGDACIFCALKVLFTQFQYSEKDSLPPDALRRALAISFMKEKRFQLKSMDDAAECFENILLQVHFCLTDNIEENQCNVKHCIPHNKFAMSILTQIMRAKCRTCKKVMAMEWDEHDLCPSCRSCSQSARCYICRDWTDQWKWLAKWKAEKERAKAKKRNEQSAKKAGMNGSHANQEGILQTMALVPSNTASVDTDVTSRPSPNHSPGQGATSAVISVPSSSILVTAPSTSTSSTAVIASTSTVPTVLATQMTPASLASSAPMLIPSNYLEDNPSRSEGHYVTAILVDPSLPGPSGLSGRQVSTNSEGIPNLRPPLVTGGKEILIASDSGSPCTRAPQGGPDFDDQGRASEGRGRSKSRKSHKGHKKRRRRHSSSSDSSSSRSPSRSPRRRQHRRRSPSENSQALSQILNLLTNLSQGGPSRAPSVGQSSGMSSQPEAQPSSTPLEDPLVSDQGEDSQLELFPPMEVGGSELDSNASGSEDEPLFGTDIPPDIFDKAVGILRAQLGYPASAQPEVSSKSRLTLNRPSPSVKESLPVDAECEDRFRAAAAAKKWTAFPRNQNAAFRVDEKDWRDLFRAPSVPQAAEDYLRSVGSADSSGRLRSLTARRSLRTLHQLDSASRVGLKYSSALLLIAEVLSKASRQSSSEIPRRDLSTLTSLIGPIARRVFDQFARVSVRSVLDQRELILDSMRLPGRDIRRRFMGLPVSGEDVFGGQFDAHLQTEAKRKKDLQKANLSSSRLQYQSSRRRTGSSTQSRQSSGTSSRRPSFSSTRQIRRPQRGAFNPSRESYLLRSDPRFLARPSLSDSRENPSLGRGGHPDPLQKIPPGPDMVKTTGIDGQPRRSATLLQTLHETGSVPHAVPFQTGHGSAHYSDSGHRGGDSVRKVVDPSRECPPRETVPTSQASNVDLHGRFSHRLGSHLGPEVSSRPMVRLRETPTHQCIGAAGDKECCFGVDLRPQGLRRHDLIRQFDCSGIREPPGGHEVPTPLPRHLGSTPALSEERHQPQSDPPGREAKPPGRRPIQGFTERKRVGAITTMGQSSLRPVRTSVRGSVRHLQEHQASHFLLPVPPPSSVEGRRSLLRMDRPIVLCVSTLEHGSHNPVKAGSVAGGDAVNRPLLAEPGVVPAYLGTSSGPAIRLSDGQPHSNSRQRKGPAPETDRHKIDSLEIITKRLQEEGISERAASLAAGARRQSTSKTYDTRLEKFSSWADANACNPLEATVNEVCSFLVSLFDEGKQVSTIRNYRSAIASIHPGFSDGSRVGTNPTISGLLKGMFNRRPPTRKLAPSWSINKVLETLSRPPFELIQDAPLDVLTKKTLFLVAAASARRRSEIHALSTKKGFIRFSPQGVYLLPDPDFLSKNQSETFTPRPIFLPSIASTSSVREDRFVCPVRCLKWYLQKTSTVRTADNLFLLPRTPYSPASRDTISKWIVQMISPHANHDERVRAHDVRAHASSAAWFQGIPLQQIMEAAAWKTPSTFVASYLTNVISSEGDFARAVLTSSSSRSQNLPPGFSKDRVCLTQQAEEDGGGRPLAEAGLLFCVIKLARTLIRSECECGATSEPFVYMEFVRYITSIALCTGVKNLANWRHSASFGDVLSLASKENKECPSKCGKMAELKSDLLNSPDVVTVGIIWDCDPNSHHISEVIKGIKGSLKIKDMYYKILESEAEERVYDLVGLIAYYGKHYCTFFYHSSLKQWLYLEDTTVKPLGPSWSTVADKCMKSHYQPSLLFYCNSNWSYIDTSAAPEETTLLPGYTITCKSPGAEKSEISSSASADYFPIKKIKEYEESKERGEEGSWTSPSKTREQEGVIEIGQAALGLIEEPSKLSRTEENDDWLSDRHNNNEQWPSASPDKSNPIVVKASPSGSSHVQSSMWPKCNDNQESTKSSSARLSSGGKNDSSGHYKRDSPQSGGRPENVAQSFSPQEWKKLYEKKKQEQAQCLKNPSTNSVSNQSKLNIKPLDSFDLSVFREEKAYAAEDQERRKDENGNGADQPQGLRSVSPLRGDYEDSGGSFLLQHNPAYSENFDSLGSFVKIPRGQVNSAVSSALGSRLPANSSSGSMTWGGNDRRDRGRHPTAFKDNSERIVPIARNPVHLSDSSHGNTLFTRNETPPETRFRSYQEDSWEELGPSIFVSYKEGGTSRDREVPSTEVKRTMSLEPTPRISYNTGKSGHGDDVARLWKEGKWFMDQSTKAEQSGDTAVAAGSLSTAAYKLKTILKLPTLTSDERAAFSKIYERTLKKLRELQDKFCQEDDDSNHQSYSRSSSSGFEDDYERQRPPSFLQSAVDDMKKSLPIINGGPPSHHPISQTSHVPVTHWKNGPKVRQVPIVVEGRGTSSVHHHNNSRSPRELNHVRDVPVREVNTLPRQQRSRPFVLTAANRIY</sequence>